<organism evidence="3 4">
    <name type="scientific">Staphylococcus argenteus</name>
    <dbReference type="NCBI Taxonomy" id="985002"/>
    <lineage>
        <taxon>Bacteria</taxon>
        <taxon>Bacillati</taxon>
        <taxon>Bacillota</taxon>
        <taxon>Bacilli</taxon>
        <taxon>Bacillales</taxon>
        <taxon>Staphylococcaceae</taxon>
        <taxon>Staphylococcus</taxon>
    </lineage>
</organism>
<dbReference type="PROSITE" id="PS51756">
    <property type="entry name" value="LXG"/>
    <property type="match status" value="1"/>
</dbReference>
<keyword evidence="4" id="KW-1185">Reference proteome</keyword>
<reference evidence="3 4" key="1">
    <citation type="submission" date="2015-04" db="EMBL/GenBank/DDBJ databases">
        <authorList>
            <person name="Cao L."/>
            <person name="Gao C.H."/>
        </authorList>
    </citation>
    <scope>NUCLEOTIDE SEQUENCE [LARGE SCALE GENOMIC DNA]</scope>
    <source>
        <strain evidence="3 4">SH3</strain>
    </source>
</reference>
<evidence type="ECO:0000313" key="4">
    <source>
        <dbReference type="Proteomes" id="UP000236509"/>
    </source>
</evidence>
<comment type="similarity">
    <text evidence="1">In the N-terminal section; belongs to the LXG family.</text>
</comment>
<dbReference type="Proteomes" id="UP000236509">
    <property type="component" value="Unassembled WGS sequence"/>
</dbReference>
<gene>
    <name evidence="3" type="ORF">BN1326_30149</name>
</gene>
<name>A0A7U7JSC3_9STAP</name>
<dbReference type="InterPro" id="IPR006829">
    <property type="entry name" value="LXG_dom"/>
</dbReference>
<dbReference type="EMBL" id="CVOU01000015">
    <property type="protein sequence ID" value="CRI20863.1"/>
    <property type="molecule type" value="Genomic_DNA"/>
</dbReference>
<proteinExistence type="inferred from homology"/>
<dbReference type="AlphaFoldDB" id="A0A7U7JSC3"/>
<accession>A0A7U7JSC3</accession>
<evidence type="ECO:0000256" key="1">
    <source>
        <dbReference type="ARBA" id="ARBA00034117"/>
    </source>
</evidence>
<feature type="domain" description="LXG" evidence="2">
    <location>
        <begin position="1"/>
        <end position="244"/>
    </location>
</feature>
<evidence type="ECO:0000259" key="2">
    <source>
        <dbReference type="PROSITE" id="PS51756"/>
    </source>
</evidence>
<sequence>MGYKVDMSEVHNMQKSIDSSLSAINTKVSTLNSSINNLINTEGFEGQAASSVKNYSKTFHLQSIKKIETINKDFKSDIAKSIRKFQSEVDNNASAILDEDEIKKYKKDIDDALKDVFKSSKDANGAISDVSDLTTAKKIKTENLANKMGDFNKDIDQTVERLTNFDANNSIDGDKTDNLITELSGVNSYVKNMKPNRARISSTSGKIEGAIARHKTNEELVRWQTYMETLSENLYKTPGLSKAASDTITQAGREYYAIKAVGNGSALRGYQEYLKTRDINKLINKMSKNQLKKMALVLNTDRGNIKIKNAVKMASEFARNNPFKKGNLVNWMSKVQGYQSVSAQVLKKGLQDKNFKYTFGDAKKFFDTAEMKKAAVTEFKNTFVPQNIRETFFKKENITSKTALKKNMSKFWNEDIKGGIKEFKLDFANKNIIGKLGKLLKLGGKALKPLGFITAITDNIGKKTLQEKLVGMGVDLSAIGASAAAGAAIGTGIPLPVVGTVVGALAGTAVGIALDYKAPGTDMSVTDYAKKGINSGINKAKSAVSSGFKSVTRGFKAVFN</sequence>
<dbReference type="RefSeq" id="WP_031788199.1">
    <property type="nucleotide sequence ID" value="NZ_AP018562.1"/>
</dbReference>
<evidence type="ECO:0000313" key="3">
    <source>
        <dbReference type="EMBL" id="CRI20863.1"/>
    </source>
</evidence>
<dbReference type="Pfam" id="PF04740">
    <property type="entry name" value="LXG"/>
    <property type="match status" value="1"/>
</dbReference>
<protein>
    <recommendedName>
        <fullName evidence="2">LXG domain-containing protein</fullName>
    </recommendedName>
</protein>
<comment type="caution">
    <text evidence="3">The sequence shown here is derived from an EMBL/GenBank/DDBJ whole genome shotgun (WGS) entry which is preliminary data.</text>
</comment>